<evidence type="ECO:0000313" key="4">
    <source>
        <dbReference type="Proteomes" id="UP001174677"/>
    </source>
</evidence>
<dbReference type="InterPro" id="IPR011032">
    <property type="entry name" value="GroES-like_sf"/>
</dbReference>
<dbReference type="PANTHER" id="PTHR43205:SF74">
    <property type="entry name" value="ENOYL REDUCTASE (ER) DOMAIN-CONTAINING PROTEIN"/>
    <property type="match status" value="1"/>
</dbReference>
<feature type="domain" description="Oxidoreductase N-terminal" evidence="2">
    <location>
        <begin position="12"/>
        <end position="71"/>
    </location>
</feature>
<dbReference type="PANTHER" id="PTHR43205">
    <property type="entry name" value="PROSTAGLANDIN REDUCTASE"/>
    <property type="match status" value="1"/>
</dbReference>
<dbReference type="Pfam" id="PF16884">
    <property type="entry name" value="ADH_N_2"/>
    <property type="match status" value="1"/>
</dbReference>
<accession>A0ABQ9M173</accession>
<dbReference type="Gene3D" id="3.90.180.10">
    <property type="entry name" value="Medium-chain alcohol dehydrogenases, catalytic domain"/>
    <property type="match status" value="1"/>
</dbReference>
<evidence type="ECO:0000256" key="1">
    <source>
        <dbReference type="ARBA" id="ARBA00023002"/>
    </source>
</evidence>
<keyword evidence="4" id="KW-1185">Reference proteome</keyword>
<dbReference type="EMBL" id="JARPOI010000009">
    <property type="protein sequence ID" value="KAJ9173951.1"/>
    <property type="molecule type" value="Genomic_DNA"/>
</dbReference>
<sequence length="127" mass="14629">MESDDGEVVSNKQVIFKDYVPGILQESDMYITTATIKLKVPPDTKGVLVKNLYLSCDPYMRIRMRKVQGSYFARSCQESLLVLRSLHENPDEKGPGLIFRTLQPWFAYNWAWSGQSCGFKSSRLQER</sequence>
<dbReference type="Proteomes" id="UP001174677">
    <property type="component" value="Chromosome 9"/>
</dbReference>
<dbReference type="SUPFAM" id="SSF50129">
    <property type="entry name" value="GroES-like"/>
    <property type="match status" value="1"/>
</dbReference>
<dbReference type="InterPro" id="IPR041694">
    <property type="entry name" value="ADH_N_2"/>
</dbReference>
<evidence type="ECO:0000259" key="2">
    <source>
        <dbReference type="Pfam" id="PF16884"/>
    </source>
</evidence>
<dbReference type="InterPro" id="IPR045010">
    <property type="entry name" value="MDR_fam"/>
</dbReference>
<proteinExistence type="predicted"/>
<comment type="caution">
    <text evidence="3">The sequence shown here is derived from an EMBL/GenBank/DDBJ whole genome shotgun (WGS) entry which is preliminary data.</text>
</comment>
<evidence type="ECO:0000313" key="3">
    <source>
        <dbReference type="EMBL" id="KAJ9173951.1"/>
    </source>
</evidence>
<protein>
    <recommendedName>
        <fullName evidence="2">Oxidoreductase N-terminal domain-containing protein</fullName>
    </recommendedName>
</protein>
<gene>
    <name evidence="3" type="ORF">P3X46_017034</name>
</gene>
<keyword evidence="1" id="KW-0560">Oxidoreductase</keyword>
<organism evidence="3 4">
    <name type="scientific">Hevea brasiliensis</name>
    <name type="common">Para rubber tree</name>
    <name type="synonym">Siphonia brasiliensis</name>
    <dbReference type="NCBI Taxonomy" id="3981"/>
    <lineage>
        <taxon>Eukaryota</taxon>
        <taxon>Viridiplantae</taxon>
        <taxon>Streptophyta</taxon>
        <taxon>Embryophyta</taxon>
        <taxon>Tracheophyta</taxon>
        <taxon>Spermatophyta</taxon>
        <taxon>Magnoliopsida</taxon>
        <taxon>eudicotyledons</taxon>
        <taxon>Gunneridae</taxon>
        <taxon>Pentapetalae</taxon>
        <taxon>rosids</taxon>
        <taxon>fabids</taxon>
        <taxon>Malpighiales</taxon>
        <taxon>Euphorbiaceae</taxon>
        <taxon>Crotonoideae</taxon>
        <taxon>Micrandreae</taxon>
        <taxon>Hevea</taxon>
    </lineage>
</organism>
<reference evidence="3" key="1">
    <citation type="journal article" date="2023" name="Plant Biotechnol. J.">
        <title>Chromosome-level wild Hevea brasiliensis genome provides new tools for genomic-assisted breeding and valuable loci to elevate rubber yield.</title>
        <authorList>
            <person name="Cheng H."/>
            <person name="Song X."/>
            <person name="Hu Y."/>
            <person name="Wu T."/>
            <person name="Yang Q."/>
            <person name="An Z."/>
            <person name="Feng S."/>
            <person name="Deng Z."/>
            <person name="Wu W."/>
            <person name="Zeng X."/>
            <person name="Tu M."/>
            <person name="Wang X."/>
            <person name="Huang H."/>
        </authorList>
    </citation>
    <scope>NUCLEOTIDE SEQUENCE</scope>
    <source>
        <strain evidence="3">MT/VB/25A 57/8</strain>
    </source>
</reference>
<name>A0ABQ9M173_HEVBR</name>